<dbReference type="PANTHER" id="PTHR45527">
    <property type="entry name" value="NONRIBOSOMAL PEPTIDE SYNTHETASE"/>
    <property type="match status" value="1"/>
</dbReference>
<evidence type="ECO:0000313" key="4">
    <source>
        <dbReference type="Proteomes" id="UP000076643"/>
    </source>
</evidence>
<keyword evidence="4" id="KW-1185">Reference proteome</keyword>
<dbReference type="InterPro" id="IPR023213">
    <property type="entry name" value="CAT-like_dom_sf"/>
</dbReference>
<dbReference type="GO" id="GO:0005829">
    <property type="term" value="C:cytosol"/>
    <property type="evidence" value="ECO:0007669"/>
    <property type="project" value="TreeGrafter"/>
</dbReference>
<reference evidence="3 4" key="1">
    <citation type="submission" date="2013-07" db="EMBL/GenBank/DDBJ databases">
        <title>Comparative Genomic and Metabolomic Analysis of Twelve Strains of Pseudoalteromonas luteoviolacea.</title>
        <authorList>
            <person name="Vynne N.G."/>
            <person name="Mansson M."/>
            <person name="Gram L."/>
        </authorList>
    </citation>
    <scope>NUCLEOTIDE SEQUENCE [LARGE SCALE GENOMIC DNA]</scope>
    <source>
        <strain evidence="3 4">DSM 6061</strain>
    </source>
</reference>
<dbReference type="InterPro" id="IPR044894">
    <property type="entry name" value="TubC_N_sf"/>
</dbReference>
<feature type="non-terminal residue" evidence="3">
    <location>
        <position position="536"/>
    </location>
</feature>
<dbReference type="GO" id="GO:0009239">
    <property type="term" value="P:enterobactin biosynthetic process"/>
    <property type="evidence" value="ECO:0007669"/>
    <property type="project" value="TreeGrafter"/>
</dbReference>
<dbReference type="Gene3D" id="1.10.10.1830">
    <property type="entry name" value="Non-ribosomal peptide synthase, adenylation domain"/>
    <property type="match status" value="1"/>
</dbReference>
<feature type="domain" description="TubC N-terminal docking" evidence="2">
    <location>
        <begin position="4"/>
        <end position="54"/>
    </location>
</feature>
<sequence length="536" mass="61198">MEHIKTIIKKARDKNVVLYLKDGALAYSAEAGAFTAELKSLVINNKAEIIAYLKGENDADERLDIAPFSLLDEGEVTQFEGRYEDAYPMSALQKGMVFHTQLDDFSGVYHDIMAEHIKCEWHPEFFQRALTSCLKHHPILRTRLAVDLKRPMQMVHENVSLPLVVEDIRHLSTEEQSKYLADWTEKTKTYKFDWENDSLFQVSIFLRTDVSFEFVINFHHAILDGWSRAIFSMELYAKYSQLLAGGELVEEGSDWTFRDYIALEQEVIKNPEATEFFKTLLSDAPTSQLTAFEQAGLNGSLIEHKRQSEICYEPITELSAELIALAKNLGVSVQSVYFSAHLKVLSFLSGQANASSCITVNGRPESAASEKGLGLYLNSLPFSLEVGGKSWRELINSVAKQLTQIMDYRRYPMMVVQQDTGKDFSDITFNYTHFHVYKGLASEQNTNFEVLSSTVFEQTNFDFHVDVSRVPDTDEVKLFFKFNPDKFDPTWIEQVGKYYKLTLQHMLADLDRANNQCLLLDKAEQTEFAALNDTAR</sequence>
<dbReference type="Proteomes" id="UP000076643">
    <property type="component" value="Unassembled WGS sequence"/>
</dbReference>
<dbReference type="GO" id="GO:0047527">
    <property type="term" value="F:2,3-dihydroxybenzoate-serine ligase activity"/>
    <property type="evidence" value="ECO:0007669"/>
    <property type="project" value="TreeGrafter"/>
</dbReference>
<dbReference type="Gene3D" id="3.30.559.30">
    <property type="entry name" value="Nonribosomal peptide synthetase, condensation domain"/>
    <property type="match status" value="1"/>
</dbReference>
<dbReference type="RefSeq" id="WP_211270598.1">
    <property type="nucleotide sequence ID" value="NZ_AUYB01000069.1"/>
</dbReference>
<evidence type="ECO:0000313" key="3">
    <source>
        <dbReference type="EMBL" id="KZN43983.1"/>
    </source>
</evidence>
<dbReference type="PANTHER" id="PTHR45527:SF1">
    <property type="entry name" value="FATTY ACID SYNTHASE"/>
    <property type="match status" value="1"/>
</dbReference>
<dbReference type="AlphaFoldDB" id="A0A162A4A5"/>
<evidence type="ECO:0000259" key="2">
    <source>
        <dbReference type="Pfam" id="PF18563"/>
    </source>
</evidence>
<dbReference type="InterPro" id="IPR001242">
    <property type="entry name" value="Condensation_dom"/>
</dbReference>
<comment type="caution">
    <text evidence="3">The sequence shown here is derived from an EMBL/GenBank/DDBJ whole genome shotgun (WGS) entry which is preliminary data.</text>
</comment>
<dbReference type="GO" id="GO:0031177">
    <property type="term" value="F:phosphopantetheine binding"/>
    <property type="evidence" value="ECO:0007669"/>
    <property type="project" value="TreeGrafter"/>
</dbReference>
<dbReference type="InterPro" id="IPR041464">
    <property type="entry name" value="TubC_N"/>
</dbReference>
<dbReference type="GO" id="GO:0043041">
    <property type="term" value="P:amino acid activation for nonribosomal peptide biosynthetic process"/>
    <property type="evidence" value="ECO:0007669"/>
    <property type="project" value="TreeGrafter"/>
</dbReference>
<dbReference type="SUPFAM" id="SSF52777">
    <property type="entry name" value="CoA-dependent acyltransferases"/>
    <property type="match status" value="2"/>
</dbReference>
<evidence type="ECO:0000259" key="1">
    <source>
        <dbReference type="Pfam" id="PF00668"/>
    </source>
</evidence>
<gene>
    <name evidence="3" type="ORF">N475_26010</name>
</gene>
<protein>
    <recommendedName>
        <fullName evidence="5">Condensation domain-containing protein</fullName>
    </recommendedName>
</protein>
<feature type="domain" description="Condensation" evidence="1">
    <location>
        <begin position="84"/>
        <end position="527"/>
    </location>
</feature>
<organism evidence="3 4">
    <name type="scientific">Pseudoalteromonas luteoviolacea DSM 6061</name>
    <dbReference type="NCBI Taxonomy" id="1365250"/>
    <lineage>
        <taxon>Bacteria</taxon>
        <taxon>Pseudomonadati</taxon>
        <taxon>Pseudomonadota</taxon>
        <taxon>Gammaproteobacteria</taxon>
        <taxon>Alteromonadales</taxon>
        <taxon>Pseudoalteromonadaceae</taxon>
        <taxon>Pseudoalteromonas</taxon>
    </lineage>
</organism>
<dbReference type="Pfam" id="PF00668">
    <property type="entry name" value="Condensation"/>
    <property type="match status" value="1"/>
</dbReference>
<dbReference type="Pfam" id="PF18563">
    <property type="entry name" value="TubC_N"/>
    <property type="match status" value="1"/>
</dbReference>
<dbReference type="Gene3D" id="3.30.559.10">
    <property type="entry name" value="Chloramphenicol acetyltransferase-like domain"/>
    <property type="match status" value="1"/>
</dbReference>
<name>A0A162A4A5_9GAMM</name>
<proteinExistence type="predicted"/>
<dbReference type="EMBL" id="AUYB01000069">
    <property type="protein sequence ID" value="KZN43983.1"/>
    <property type="molecule type" value="Genomic_DNA"/>
</dbReference>
<accession>A0A162A4A5</accession>
<evidence type="ECO:0008006" key="5">
    <source>
        <dbReference type="Google" id="ProtNLM"/>
    </source>
</evidence>
<dbReference type="GO" id="GO:0009366">
    <property type="term" value="C:enterobactin synthetase complex"/>
    <property type="evidence" value="ECO:0007669"/>
    <property type="project" value="TreeGrafter"/>
</dbReference>